<sequence>MENISLEEKKSLYGAGWWLVGTIVPAAVIGVCFPASRLFVLLVLVFSQAAMLEFFRKPVIAKAYPGNGNYVKIASSLGYDCVIFVIVALMVLKPYLYFFGLMSFGGTVGFTILAVSKKK</sequence>
<feature type="transmembrane region" description="Helical" evidence="1">
    <location>
        <begin position="95"/>
        <end position="115"/>
    </location>
</feature>
<evidence type="ECO:0000313" key="3">
    <source>
        <dbReference type="Proteomes" id="UP000230093"/>
    </source>
</evidence>
<organism evidence="2 3">
    <name type="scientific">Candidatus Beckwithbacteria bacterium CG10_big_fil_rev_8_21_14_0_10_34_10</name>
    <dbReference type="NCBI Taxonomy" id="1974495"/>
    <lineage>
        <taxon>Bacteria</taxon>
        <taxon>Candidatus Beckwithiibacteriota</taxon>
    </lineage>
</organism>
<protein>
    <submittedName>
        <fullName evidence="2">Uncharacterized protein</fullName>
    </submittedName>
</protein>
<keyword evidence="1" id="KW-0812">Transmembrane</keyword>
<gene>
    <name evidence="2" type="ORF">COT75_04165</name>
</gene>
<reference evidence="3" key="1">
    <citation type="submission" date="2017-09" db="EMBL/GenBank/DDBJ databases">
        <title>Depth-based differentiation of microbial function through sediment-hosted aquifers and enrichment of novel symbionts in the deep terrestrial subsurface.</title>
        <authorList>
            <person name="Probst A.J."/>
            <person name="Ladd B."/>
            <person name="Jarett J.K."/>
            <person name="Geller-Mcgrath D.E."/>
            <person name="Sieber C.M.K."/>
            <person name="Emerson J.B."/>
            <person name="Anantharaman K."/>
            <person name="Thomas B.C."/>
            <person name="Malmstrom R."/>
            <person name="Stieglmeier M."/>
            <person name="Klingl A."/>
            <person name="Woyke T."/>
            <person name="Ryan C.M."/>
            <person name="Banfield J.F."/>
        </authorList>
    </citation>
    <scope>NUCLEOTIDE SEQUENCE [LARGE SCALE GENOMIC DNA]</scope>
</reference>
<evidence type="ECO:0000313" key="2">
    <source>
        <dbReference type="EMBL" id="PIS08917.1"/>
    </source>
</evidence>
<feature type="transmembrane region" description="Helical" evidence="1">
    <location>
        <begin position="12"/>
        <end position="31"/>
    </location>
</feature>
<feature type="transmembrane region" description="Helical" evidence="1">
    <location>
        <begin position="37"/>
        <end position="55"/>
    </location>
</feature>
<comment type="caution">
    <text evidence="2">The sequence shown here is derived from an EMBL/GenBank/DDBJ whole genome shotgun (WGS) entry which is preliminary data.</text>
</comment>
<feature type="transmembrane region" description="Helical" evidence="1">
    <location>
        <begin position="67"/>
        <end position="89"/>
    </location>
</feature>
<keyword evidence="1" id="KW-1133">Transmembrane helix</keyword>
<dbReference type="Proteomes" id="UP000230093">
    <property type="component" value="Unassembled WGS sequence"/>
</dbReference>
<proteinExistence type="predicted"/>
<dbReference type="EMBL" id="PEZT01000024">
    <property type="protein sequence ID" value="PIS08917.1"/>
    <property type="molecule type" value="Genomic_DNA"/>
</dbReference>
<evidence type="ECO:0000256" key="1">
    <source>
        <dbReference type="SAM" id="Phobius"/>
    </source>
</evidence>
<dbReference type="AlphaFoldDB" id="A0A2H0W8F9"/>
<accession>A0A2H0W8F9</accession>
<name>A0A2H0W8F9_9BACT</name>
<keyword evidence="1" id="KW-0472">Membrane</keyword>